<feature type="non-terminal residue" evidence="1">
    <location>
        <position position="473"/>
    </location>
</feature>
<dbReference type="RefSeq" id="XP_013263375.1">
    <property type="nucleotide sequence ID" value="XM_013407921.1"/>
</dbReference>
<comment type="caution">
    <text evidence="1">The sequence shown here is derived from an EMBL/GenBank/DDBJ whole genome shotgun (WGS) entry which is preliminary data.</text>
</comment>
<organism evidence="1 2">
    <name type="scientific">Exophiala aquamarina CBS 119918</name>
    <dbReference type="NCBI Taxonomy" id="1182545"/>
    <lineage>
        <taxon>Eukaryota</taxon>
        <taxon>Fungi</taxon>
        <taxon>Dikarya</taxon>
        <taxon>Ascomycota</taxon>
        <taxon>Pezizomycotina</taxon>
        <taxon>Eurotiomycetes</taxon>
        <taxon>Chaetothyriomycetidae</taxon>
        <taxon>Chaetothyriales</taxon>
        <taxon>Herpotrichiellaceae</taxon>
        <taxon>Exophiala</taxon>
    </lineage>
</organism>
<gene>
    <name evidence="1" type="ORF">A1O9_02347</name>
</gene>
<dbReference type="AlphaFoldDB" id="A0A072PYW7"/>
<dbReference type="STRING" id="1182545.A0A072PYW7"/>
<dbReference type="HOGENOM" id="CLU_013539_1_0_1"/>
<dbReference type="OrthoDB" id="4120091at2759"/>
<protein>
    <submittedName>
        <fullName evidence="1">Uncharacterized protein</fullName>
    </submittedName>
</protein>
<accession>A0A072PYW7</accession>
<feature type="non-terminal residue" evidence="1">
    <location>
        <position position="1"/>
    </location>
</feature>
<evidence type="ECO:0000313" key="1">
    <source>
        <dbReference type="EMBL" id="KEF60785.1"/>
    </source>
</evidence>
<dbReference type="GeneID" id="25277291"/>
<dbReference type="Proteomes" id="UP000027920">
    <property type="component" value="Unassembled WGS sequence"/>
</dbReference>
<dbReference type="EMBL" id="AMGV01000002">
    <property type="protein sequence ID" value="KEF60785.1"/>
    <property type="molecule type" value="Genomic_DNA"/>
</dbReference>
<keyword evidence="2" id="KW-1185">Reference proteome</keyword>
<reference evidence="1 2" key="1">
    <citation type="submission" date="2013-03" db="EMBL/GenBank/DDBJ databases">
        <title>The Genome Sequence of Exophiala aquamarina CBS 119918.</title>
        <authorList>
            <consortium name="The Broad Institute Genomics Platform"/>
            <person name="Cuomo C."/>
            <person name="de Hoog S."/>
            <person name="Gorbushina A."/>
            <person name="Walker B."/>
            <person name="Young S.K."/>
            <person name="Zeng Q."/>
            <person name="Gargeya S."/>
            <person name="Fitzgerald M."/>
            <person name="Haas B."/>
            <person name="Abouelleil A."/>
            <person name="Allen A.W."/>
            <person name="Alvarado L."/>
            <person name="Arachchi H.M."/>
            <person name="Berlin A.M."/>
            <person name="Chapman S.B."/>
            <person name="Gainer-Dewar J."/>
            <person name="Goldberg J."/>
            <person name="Griggs A."/>
            <person name="Gujja S."/>
            <person name="Hansen M."/>
            <person name="Howarth C."/>
            <person name="Imamovic A."/>
            <person name="Ireland A."/>
            <person name="Larimer J."/>
            <person name="McCowan C."/>
            <person name="Murphy C."/>
            <person name="Pearson M."/>
            <person name="Poon T.W."/>
            <person name="Priest M."/>
            <person name="Roberts A."/>
            <person name="Saif S."/>
            <person name="Shea T."/>
            <person name="Sisk P."/>
            <person name="Sykes S."/>
            <person name="Wortman J."/>
            <person name="Nusbaum C."/>
            <person name="Birren B."/>
        </authorList>
    </citation>
    <scope>NUCLEOTIDE SEQUENCE [LARGE SCALE GENOMIC DNA]</scope>
    <source>
        <strain evidence="1 2">CBS 119918</strain>
    </source>
</reference>
<proteinExistence type="predicted"/>
<sequence length="473" mass="51608">LLEYNAAAIDPYLVKVAELLGQQIKLGLAGQRNLANAFGSLPQSEFSGQTLGIGYPDGHPARLLANSDGGFVFLGVCAALSEYYAEDVVVGVIMEMLTTFDMPCNVAPSDVQWKNLVHLCYGVLSTSPFGLLITRSGTALPLEGANANIRLIVDGLLGMSDIVRTIEKKISLSVGVDVYWFAAVAEYLFGLSFHIEHEAGTALASSSGVDSIHAQVYLSTRSPEFKQDTPDLRPLLDLYPGTIPVTGGRVRWEKLFRSSFGRAFTDIDNRLIADGISTCAGIVAATIEHQQTNSQLYFLPQASSVPGLSGSGLVETLTSWFPELQRLAPQMAKYAHAPFQEARDRLDEVTAALSAACMCNFCGNAPSTSTDFCKHTILLYIFNLGLTIARTVAIPNLFPKCFGVVSCYREHHEERKDFVMNNRRLEKAEDFMNSMASFLPTPRILVEQSCLIFTGTRPDTRLTEETLALSHEG</sequence>
<evidence type="ECO:0000313" key="2">
    <source>
        <dbReference type="Proteomes" id="UP000027920"/>
    </source>
</evidence>
<name>A0A072PYW7_9EURO</name>
<dbReference type="VEuPathDB" id="FungiDB:A1O9_02347"/>